<accession>A0A537LQZ1</accession>
<gene>
    <name evidence="9" type="ORF">E6H02_08060</name>
</gene>
<dbReference type="SUPFAM" id="SSF53822">
    <property type="entry name" value="Periplasmic binding protein-like I"/>
    <property type="match status" value="1"/>
</dbReference>
<keyword evidence="6" id="KW-0449">Lipoprotein</keyword>
<name>A0A537LQZ1_9BACT</name>
<evidence type="ECO:0000256" key="2">
    <source>
        <dbReference type="ARBA" id="ARBA00008610"/>
    </source>
</evidence>
<reference evidence="9 10" key="1">
    <citation type="journal article" date="2019" name="Nat. Microbiol.">
        <title>Mediterranean grassland soil C-N compound turnover is dependent on rainfall and depth, and is mediated by genomically divergent microorganisms.</title>
        <authorList>
            <person name="Diamond S."/>
            <person name="Andeer P.F."/>
            <person name="Li Z."/>
            <person name="Crits-Christoph A."/>
            <person name="Burstein D."/>
            <person name="Anantharaman K."/>
            <person name="Lane K.R."/>
            <person name="Thomas B.C."/>
            <person name="Pan C."/>
            <person name="Northen T.R."/>
            <person name="Banfield J.F."/>
        </authorList>
    </citation>
    <scope>NUCLEOTIDE SEQUENCE [LARGE SCALE GENOMIC DNA]</scope>
    <source>
        <strain evidence="9">NP_5</strain>
    </source>
</reference>
<feature type="domain" description="ABC transporter substrate-binding protein PnrA-like" evidence="8">
    <location>
        <begin position="35"/>
        <end position="321"/>
    </location>
</feature>
<dbReference type="GO" id="GO:0005886">
    <property type="term" value="C:plasma membrane"/>
    <property type="evidence" value="ECO:0007669"/>
    <property type="project" value="UniProtKB-SubCell"/>
</dbReference>
<dbReference type="InterPro" id="IPR050957">
    <property type="entry name" value="BMP_lipoprotein"/>
</dbReference>
<dbReference type="InterPro" id="IPR028082">
    <property type="entry name" value="Peripla_BP_I"/>
</dbReference>
<comment type="similarity">
    <text evidence="2">Belongs to the BMP lipoprotein family.</text>
</comment>
<evidence type="ECO:0000313" key="10">
    <source>
        <dbReference type="Proteomes" id="UP000320393"/>
    </source>
</evidence>
<evidence type="ECO:0000256" key="6">
    <source>
        <dbReference type="ARBA" id="ARBA00023288"/>
    </source>
</evidence>
<evidence type="ECO:0000256" key="5">
    <source>
        <dbReference type="ARBA" id="ARBA00023136"/>
    </source>
</evidence>
<dbReference type="Proteomes" id="UP000320393">
    <property type="component" value="Unassembled WGS sequence"/>
</dbReference>
<dbReference type="Pfam" id="PF02608">
    <property type="entry name" value="Bmp"/>
    <property type="match status" value="1"/>
</dbReference>
<comment type="subcellular location">
    <subcellularLocation>
        <location evidence="1">Cell membrane</location>
        <topology evidence="1">Lipid-anchor</topology>
    </subcellularLocation>
</comment>
<sequence>VMIRYRDVRACMIVAFIAFFAMAPIGSTGAAAGKLKVAAALPGIITDKAWNQSAYEGLKMIEKQMGAQIAYTERVAQPDQAEVLSDYARRGFDLIFAHGGEFDAAGKQVAAKFPKTKFVIDNGTNTGPNLADLQINHFQVAFLGGFVAGKMTKTDRIAVVAAEKFKAIEDLIAGYSQGAKYANPRVEVFVTFTGDWDNVGKGKEAALAHIAKGADVVMPILDHALVGVVDAIKEKNVYGVGYVADQLDLAPKNILTSVMENMSVAIFRMAKSVDAGKFEGKNNVIGLEAPQVARLGTYNSIVPQDIRRQVEDVKKLLISKTIVQK</sequence>
<keyword evidence="4 7" id="KW-0732">Signal</keyword>
<keyword evidence="5" id="KW-0472">Membrane</keyword>
<evidence type="ECO:0000256" key="1">
    <source>
        <dbReference type="ARBA" id="ARBA00004193"/>
    </source>
</evidence>
<dbReference type="AlphaFoldDB" id="A0A537LQZ1"/>
<comment type="caution">
    <text evidence="9">The sequence shown here is derived from an EMBL/GenBank/DDBJ whole genome shotgun (WGS) entry which is preliminary data.</text>
</comment>
<feature type="signal peptide" evidence="7">
    <location>
        <begin position="1"/>
        <end position="23"/>
    </location>
</feature>
<dbReference type="PANTHER" id="PTHR34296:SF2">
    <property type="entry name" value="ABC TRANSPORTER GUANOSINE-BINDING PROTEIN NUPN"/>
    <property type="match status" value="1"/>
</dbReference>
<dbReference type="Gene3D" id="3.40.50.2300">
    <property type="match status" value="2"/>
</dbReference>
<evidence type="ECO:0000256" key="4">
    <source>
        <dbReference type="ARBA" id="ARBA00022729"/>
    </source>
</evidence>
<evidence type="ECO:0000256" key="7">
    <source>
        <dbReference type="SAM" id="SignalP"/>
    </source>
</evidence>
<evidence type="ECO:0000313" key="9">
    <source>
        <dbReference type="EMBL" id="TMJ10434.1"/>
    </source>
</evidence>
<dbReference type="CDD" id="cd06304">
    <property type="entry name" value="PBP1_BmpA_Med_PnrA-like"/>
    <property type="match status" value="1"/>
</dbReference>
<feature type="non-terminal residue" evidence="9">
    <location>
        <position position="1"/>
    </location>
</feature>
<dbReference type="EMBL" id="VBAM01000298">
    <property type="protein sequence ID" value="TMJ10434.1"/>
    <property type="molecule type" value="Genomic_DNA"/>
</dbReference>
<feature type="chain" id="PRO_5021720206" evidence="7">
    <location>
        <begin position="24"/>
        <end position="325"/>
    </location>
</feature>
<keyword evidence="3" id="KW-1003">Cell membrane</keyword>
<proteinExistence type="inferred from homology"/>
<organism evidence="9 10">
    <name type="scientific">Candidatus Segetimicrobium genomatis</name>
    <dbReference type="NCBI Taxonomy" id="2569760"/>
    <lineage>
        <taxon>Bacteria</taxon>
        <taxon>Bacillati</taxon>
        <taxon>Candidatus Sysuimicrobiota</taxon>
        <taxon>Candidatus Sysuimicrobiia</taxon>
        <taxon>Candidatus Sysuimicrobiales</taxon>
        <taxon>Candidatus Segetimicrobiaceae</taxon>
        <taxon>Candidatus Segetimicrobium</taxon>
    </lineage>
</organism>
<protein>
    <submittedName>
        <fullName evidence="9">BMP family ABC transporter substrate-binding protein</fullName>
    </submittedName>
</protein>
<dbReference type="InterPro" id="IPR003760">
    <property type="entry name" value="PnrA-like"/>
</dbReference>
<evidence type="ECO:0000259" key="8">
    <source>
        <dbReference type="Pfam" id="PF02608"/>
    </source>
</evidence>
<evidence type="ECO:0000256" key="3">
    <source>
        <dbReference type="ARBA" id="ARBA00022475"/>
    </source>
</evidence>
<dbReference type="PANTHER" id="PTHR34296">
    <property type="entry name" value="TRANSCRIPTIONAL ACTIVATOR PROTEIN MED"/>
    <property type="match status" value="1"/>
</dbReference>